<keyword evidence="5" id="KW-0677">Repeat</keyword>
<protein>
    <submittedName>
        <fullName evidence="12">S-adenosylmethionine mitochondrial carrier protein</fullName>
    </submittedName>
</protein>
<dbReference type="PANTHER" id="PTHR45667">
    <property type="entry name" value="S-ADENOSYLMETHIONINE MITOCHONDRIAL CARRIER PROTEIN"/>
    <property type="match status" value="1"/>
</dbReference>
<keyword evidence="4 8" id="KW-0812">Transmembrane</keyword>
<evidence type="ECO:0000256" key="5">
    <source>
        <dbReference type="ARBA" id="ARBA00022737"/>
    </source>
</evidence>
<evidence type="ECO:0000256" key="2">
    <source>
        <dbReference type="ARBA" id="ARBA00006375"/>
    </source>
</evidence>
<evidence type="ECO:0000313" key="12">
    <source>
        <dbReference type="WBParaSite" id="ACAC_0001167501-mRNA-1"/>
    </source>
</evidence>
<reference evidence="11" key="1">
    <citation type="submission" date="2012-09" db="EMBL/GenBank/DDBJ databases">
        <authorList>
            <person name="Martin A.A."/>
        </authorList>
    </citation>
    <scope>NUCLEOTIDE SEQUENCE</scope>
</reference>
<keyword evidence="11" id="KW-1185">Reference proteome</keyword>
<organism evidence="11 12">
    <name type="scientific">Angiostrongylus cantonensis</name>
    <name type="common">Rat lungworm</name>
    <dbReference type="NCBI Taxonomy" id="6313"/>
    <lineage>
        <taxon>Eukaryota</taxon>
        <taxon>Metazoa</taxon>
        <taxon>Ecdysozoa</taxon>
        <taxon>Nematoda</taxon>
        <taxon>Chromadorea</taxon>
        <taxon>Rhabditida</taxon>
        <taxon>Rhabditina</taxon>
        <taxon>Rhabditomorpha</taxon>
        <taxon>Strongyloidea</taxon>
        <taxon>Metastrongylidae</taxon>
        <taxon>Angiostrongylus</taxon>
    </lineage>
</organism>
<dbReference type="WBParaSite" id="ACAC_0001167501-mRNA-1">
    <property type="protein sequence ID" value="ACAC_0001167501-mRNA-1"/>
    <property type="gene ID" value="ACAC_0001167501"/>
</dbReference>
<evidence type="ECO:0000256" key="1">
    <source>
        <dbReference type="ARBA" id="ARBA00004141"/>
    </source>
</evidence>
<dbReference type="Pfam" id="PF00153">
    <property type="entry name" value="Mito_carr"/>
    <property type="match status" value="3"/>
</dbReference>
<evidence type="ECO:0000256" key="6">
    <source>
        <dbReference type="ARBA" id="ARBA00022989"/>
    </source>
</evidence>
<keyword evidence="7 8" id="KW-0472">Membrane</keyword>
<evidence type="ECO:0000256" key="10">
    <source>
        <dbReference type="SAM" id="Phobius"/>
    </source>
</evidence>
<feature type="repeat" description="Solcar" evidence="8">
    <location>
        <begin position="82"/>
        <end position="165"/>
    </location>
</feature>
<name>A0A0K0DJR0_ANGCA</name>
<sequence>MNEDLVRWLVCGAGAGLAVDLGLYPLDTMKTRLQSKQGFVAAGGFRNLYRHDGMGPVAVGSAPGAALFFLNYRLLNSLFSEESAFCHAVSASFAEAVACLVRVPTEIVKQRLQASNHERGLRQVCREIYRSGRVFGFYRGYLSTIAREIPFSVIEFPLWEFLKTTVASRKGTDCSPLEGAACGSIAGSFAAAITTPFDVAKTRIMLSNSEKTPTIWCTLKEVYSHAGFLALFSGITPRVLWMAAGGFIFFGVYETALALSYWAYSPYK</sequence>
<feature type="repeat" description="Solcar" evidence="8">
    <location>
        <begin position="174"/>
        <end position="259"/>
    </location>
</feature>
<dbReference type="PROSITE" id="PS50920">
    <property type="entry name" value="SOLCAR"/>
    <property type="match status" value="2"/>
</dbReference>
<proteinExistence type="inferred from homology"/>
<dbReference type="STRING" id="6313.A0A0K0DJR0"/>
<feature type="transmembrane region" description="Helical" evidence="10">
    <location>
        <begin position="239"/>
        <end position="264"/>
    </location>
</feature>
<reference evidence="12" key="2">
    <citation type="submission" date="2017-02" db="UniProtKB">
        <authorList>
            <consortium name="WormBaseParasite"/>
        </authorList>
    </citation>
    <scope>IDENTIFICATION</scope>
</reference>
<dbReference type="AlphaFoldDB" id="A0A0K0DJR0"/>
<evidence type="ECO:0000313" key="11">
    <source>
        <dbReference type="Proteomes" id="UP000035642"/>
    </source>
</evidence>
<comment type="similarity">
    <text evidence="2 9">Belongs to the mitochondrial carrier (TC 2.A.29) family.</text>
</comment>
<dbReference type="GO" id="GO:0016020">
    <property type="term" value="C:membrane"/>
    <property type="evidence" value="ECO:0007669"/>
    <property type="project" value="UniProtKB-SubCell"/>
</dbReference>
<evidence type="ECO:0000256" key="9">
    <source>
        <dbReference type="RuleBase" id="RU000488"/>
    </source>
</evidence>
<dbReference type="InterPro" id="IPR018108">
    <property type="entry name" value="MCP_transmembrane"/>
</dbReference>
<keyword evidence="3 9" id="KW-0813">Transport</keyword>
<evidence type="ECO:0000256" key="4">
    <source>
        <dbReference type="ARBA" id="ARBA00022692"/>
    </source>
</evidence>
<dbReference type="InterPro" id="IPR023395">
    <property type="entry name" value="MCP_dom_sf"/>
</dbReference>
<comment type="subcellular location">
    <subcellularLocation>
        <location evidence="1">Membrane</location>
        <topology evidence="1">Multi-pass membrane protein</topology>
    </subcellularLocation>
</comment>
<evidence type="ECO:0000256" key="8">
    <source>
        <dbReference type="PROSITE-ProRule" id="PRU00282"/>
    </source>
</evidence>
<dbReference type="SUPFAM" id="SSF103506">
    <property type="entry name" value="Mitochondrial carrier"/>
    <property type="match status" value="1"/>
</dbReference>
<evidence type="ECO:0000256" key="3">
    <source>
        <dbReference type="ARBA" id="ARBA00022448"/>
    </source>
</evidence>
<keyword evidence="6 10" id="KW-1133">Transmembrane helix</keyword>
<accession>A0A0K0DJR0</accession>
<evidence type="ECO:0000256" key="7">
    <source>
        <dbReference type="ARBA" id="ARBA00023136"/>
    </source>
</evidence>
<dbReference type="Proteomes" id="UP000035642">
    <property type="component" value="Unassembled WGS sequence"/>
</dbReference>
<dbReference type="Gene3D" id="1.50.40.10">
    <property type="entry name" value="Mitochondrial carrier domain"/>
    <property type="match status" value="1"/>
</dbReference>